<keyword evidence="4" id="KW-1185">Reference proteome</keyword>
<sequence length="319" mass="35427">MTLTKYNFHSTDERKSIKLLPKYKCRICEKFKHPAGFSKRELNTYTNSIVNRIPVTAISARLRCRECSGNQVSELQCEGPCGTWKDLESFSKNQRGGGAHWCMECVMWKEAQEPGVLTRAAPNHELDADEVTQHHADSDPEGDGDTDEDDPEVPLPYHPTRSARTRSLMEDIPSNSRISRRAIRAQPGSVPPHLQSEENMSVVADGQSTVSNPYEGQDTVSTVSGWTAADARRRTFNAYDPSGNLHVQRHPASTVGLTPSTSEISQQHQQAPTVPQNQGRWAKVPGYKQPTAARLATQRRPVPTLLPPTYDSDDSHDSA</sequence>
<feature type="non-terminal residue" evidence="3">
    <location>
        <position position="1"/>
    </location>
</feature>
<evidence type="ECO:0000259" key="2">
    <source>
        <dbReference type="Pfam" id="PF12898"/>
    </source>
</evidence>
<feature type="compositionally biased region" description="Polar residues" evidence="1">
    <location>
        <begin position="255"/>
        <end position="279"/>
    </location>
</feature>
<feature type="non-terminal residue" evidence="3">
    <location>
        <position position="319"/>
    </location>
</feature>
<organism evidence="3 4">
    <name type="scientific">Scytalidium lignicola</name>
    <name type="common">Hyphomycete</name>
    <dbReference type="NCBI Taxonomy" id="5539"/>
    <lineage>
        <taxon>Eukaryota</taxon>
        <taxon>Fungi</taxon>
        <taxon>Dikarya</taxon>
        <taxon>Ascomycota</taxon>
        <taxon>Pezizomycotina</taxon>
        <taxon>Leotiomycetes</taxon>
        <taxon>Leotiomycetes incertae sedis</taxon>
        <taxon>Scytalidium</taxon>
    </lineage>
</organism>
<dbReference type="EMBL" id="NCSJ02000289">
    <property type="protein sequence ID" value="RFU26038.1"/>
    <property type="molecule type" value="Genomic_DNA"/>
</dbReference>
<proteinExistence type="predicted"/>
<feature type="compositionally biased region" description="Acidic residues" evidence="1">
    <location>
        <begin position="139"/>
        <end position="152"/>
    </location>
</feature>
<name>A0A3E2GY59_SCYLI</name>
<feature type="region of interest" description="Disordered" evidence="1">
    <location>
        <begin position="253"/>
        <end position="319"/>
    </location>
</feature>
<dbReference type="STRING" id="5539.A0A3E2GY59"/>
<dbReference type="OMA" id="QQDEENA"/>
<reference evidence="3 4" key="1">
    <citation type="submission" date="2018-05" db="EMBL/GenBank/DDBJ databases">
        <title>Draft genome sequence of Scytalidium lignicola DSM 105466, a ubiquitous saprotrophic fungus.</title>
        <authorList>
            <person name="Buettner E."/>
            <person name="Gebauer A.M."/>
            <person name="Hofrichter M."/>
            <person name="Liers C."/>
            <person name="Kellner H."/>
        </authorList>
    </citation>
    <scope>NUCLEOTIDE SEQUENCE [LARGE SCALE GENOMIC DNA]</scope>
    <source>
        <strain evidence="3 4">DSM 105466</strain>
    </source>
</reference>
<protein>
    <recommendedName>
        <fullName evidence="2">Stc1 domain-containing protein</fullName>
    </recommendedName>
</protein>
<evidence type="ECO:0000256" key="1">
    <source>
        <dbReference type="SAM" id="MobiDB-lite"/>
    </source>
</evidence>
<dbReference type="Proteomes" id="UP000258309">
    <property type="component" value="Unassembled WGS sequence"/>
</dbReference>
<evidence type="ECO:0000313" key="3">
    <source>
        <dbReference type="EMBL" id="RFU26038.1"/>
    </source>
</evidence>
<dbReference type="InterPro" id="IPR024630">
    <property type="entry name" value="Stc1"/>
</dbReference>
<dbReference type="OrthoDB" id="3514033at2759"/>
<dbReference type="Pfam" id="PF12898">
    <property type="entry name" value="Stc1"/>
    <property type="match status" value="1"/>
</dbReference>
<comment type="caution">
    <text evidence="3">The sequence shown here is derived from an EMBL/GenBank/DDBJ whole genome shotgun (WGS) entry which is preliminary data.</text>
</comment>
<gene>
    <name evidence="3" type="ORF">B7463_g10306</name>
</gene>
<feature type="domain" description="Stc1" evidence="2">
    <location>
        <begin position="24"/>
        <end position="106"/>
    </location>
</feature>
<feature type="region of interest" description="Disordered" evidence="1">
    <location>
        <begin position="131"/>
        <end position="194"/>
    </location>
</feature>
<evidence type="ECO:0000313" key="4">
    <source>
        <dbReference type="Proteomes" id="UP000258309"/>
    </source>
</evidence>
<dbReference type="AlphaFoldDB" id="A0A3E2GY59"/>
<accession>A0A3E2GY59</accession>